<keyword evidence="2" id="KW-1133">Transmembrane helix</keyword>
<keyword evidence="4" id="KW-1185">Reference proteome</keyword>
<protein>
    <submittedName>
        <fullName evidence="3">Tetratricopeptide repeat protein</fullName>
    </submittedName>
</protein>
<proteinExistence type="predicted"/>
<dbReference type="PROSITE" id="PS50005">
    <property type="entry name" value="TPR"/>
    <property type="match status" value="1"/>
</dbReference>
<dbReference type="SUPFAM" id="SSF48452">
    <property type="entry name" value="TPR-like"/>
    <property type="match status" value="1"/>
</dbReference>
<reference evidence="3 4" key="1">
    <citation type="submission" date="2019-03" db="EMBL/GenBank/DDBJ databases">
        <title>Genomic Encyclopedia of Type Strains, Phase IV (KMG-IV): sequencing the most valuable type-strain genomes for metagenomic binning, comparative biology and taxonomic classification.</title>
        <authorList>
            <person name="Goeker M."/>
        </authorList>
    </citation>
    <scope>NUCLEOTIDE SEQUENCE [LARGE SCALE GENOMIC DNA]</scope>
    <source>
        <strain evidence="3 4">DSM 100059</strain>
    </source>
</reference>
<dbReference type="OrthoDB" id="9808622at2"/>
<dbReference type="Proteomes" id="UP000294498">
    <property type="component" value="Unassembled WGS sequence"/>
</dbReference>
<dbReference type="SMART" id="SM00028">
    <property type="entry name" value="TPR"/>
    <property type="match status" value="2"/>
</dbReference>
<evidence type="ECO:0000256" key="2">
    <source>
        <dbReference type="SAM" id="Phobius"/>
    </source>
</evidence>
<dbReference type="Pfam" id="PF13174">
    <property type="entry name" value="TPR_6"/>
    <property type="match status" value="1"/>
</dbReference>
<keyword evidence="1" id="KW-0802">TPR repeat</keyword>
<evidence type="ECO:0000256" key="1">
    <source>
        <dbReference type="PROSITE-ProRule" id="PRU00339"/>
    </source>
</evidence>
<name>A0A4R8DTR5_9BACT</name>
<dbReference type="AlphaFoldDB" id="A0A4R8DTR5"/>
<dbReference type="Pfam" id="PF13181">
    <property type="entry name" value="TPR_8"/>
    <property type="match status" value="1"/>
</dbReference>
<feature type="transmembrane region" description="Helical" evidence="2">
    <location>
        <begin position="32"/>
        <end position="49"/>
    </location>
</feature>
<dbReference type="InterPro" id="IPR011990">
    <property type="entry name" value="TPR-like_helical_dom_sf"/>
</dbReference>
<evidence type="ECO:0000313" key="4">
    <source>
        <dbReference type="Proteomes" id="UP000294498"/>
    </source>
</evidence>
<comment type="caution">
    <text evidence="3">The sequence shown here is derived from an EMBL/GenBank/DDBJ whole genome shotgun (WGS) entry which is preliminary data.</text>
</comment>
<organism evidence="3 4">
    <name type="scientific">Dinghuibacter silviterrae</name>
    <dbReference type="NCBI Taxonomy" id="1539049"/>
    <lineage>
        <taxon>Bacteria</taxon>
        <taxon>Pseudomonadati</taxon>
        <taxon>Bacteroidota</taxon>
        <taxon>Chitinophagia</taxon>
        <taxon>Chitinophagales</taxon>
        <taxon>Chitinophagaceae</taxon>
        <taxon>Dinghuibacter</taxon>
    </lineage>
</organism>
<dbReference type="Gene3D" id="1.25.40.10">
    <property type="entry name" value="Tetratricopeptide repeat domain"/>
    <property type="match status" value="2"/>
</dbReference>
<dbReference type="EMBL" id="SODV01000001">
    <property type="protein sequence ID" value="TDX01704.1"/>
    <property type="molecule type" value="Genomic_DNA"/>
</dbReference>
<dbReference type="InterPro" id="IPR019734">
    <property type="entry name" value="TPR_rpt"/>
</dbReference>
<evidence type="ECO:0000313" key="3">
    <source>
        <dbReference type="EMBL" id="TDX01704.1"/>
    </source>
</evidence>
<keyword evidence="2" id="KW-0812">Transmembrane</keyword>
<gene>
    <name evidence="3" type="ORF">EDB95_2746</name>
</gene>
<sequence>MTEEKNVVQDLDSEAQFVEKAKDFWTRFSKPITYIGGAIIVACVGWYGYKTLVMEPKKAQANDKIAMAQEYFAMDSLDKALNGDGTNLGFLRIESKYSGTDAANLAHYYAGAIYLRKQDFANAIKQLEDFSTPATQVQSSAWRMLGDAYMDSDKKSEGAEYYKKAGTLNEKDPFTSSEDLFRAALAYETLGKNDEAIALYKEVKEKYPKTEKGMIADKYLARLGSTQ</sequence>
<keyword evidence="2" id="KW-0472">Membrane</keyword>
<accession>A0A4R8DTR5</accession>
<dbReference type="RefSeq" id="WP_133994345.1">
    <property type="nucleotide sequence ID" value="NZ_SODV01000001.1"/>
</dbReference>
<feature type="repeat" description="TPR" evidence="1">
    <location>
        <begin position="139"/>
        <end position="172"/>
    </location>
</feature>